<organism evidence="1 2">
    <name type="scientific">Adineta steineri</name>
    <dbReference type="NCBI Taxonomy" id="433720"/>
    <lineage>
        <taxon>Eukaryota</taxon>
        <taxon>Metazoa</taxon>
        <taxon>Spiralia</taxon>
        <taxon>Gnathifera</taxon>
        <taxon>Rotifera</taxon>
        <taxon>Eurotatoria</taxon>
        <taxon>Bdelloidea</taxon>
        <taxon>Adinetida</taxon>
        <taxon>Adinetidae</taxon>
        <taxon>Adineta</taxon>
    </lineage>
</organism>
<sequence>MPADLVSVVRVPYESIKSPLPVLSTLYHNPKTLLASPIDQRIYKTLLGLNNTDVFHRWIQTHQLIPVTKPDLVYLQAPCLYATRVHVNTNEWLIPYFDGSRLTESEN</sequence>
<reference evidence="1" key="1">
    <citation type="submission" date="2021-02" db="EMBL/GenBank/DDBJ databases">
        <authorList>
            <person name="Nowell W R."/>
        </authorList>
    </citation>
    <scope>NUCLEOTIDE SEQUENCE</scope>
</reference>
<dbReference type="EMBL" id="CAJOAZ010032233">
    <property type="protein sequence ID" value="CAF4445926.1"/>
    <property type="molecule type" value="Genomic_DNA"/>
</dbReference>
<comment type="caution">
    <text evidence="1">The sequence shown here is derived from an EMBL/GenBank/DDBJ whole genome shotgun (WGS) entry which is preliminary data.</text>
</comment>
<accession>A0A820S0Y0</accession>
<evidence type="ECO:0000313" key="2">
    <source>
        <dbReference type="Proteomes" id="UP000663844"/>
    </source>
</evidence>
<protein>
    <submittedName>
        <fullName evidence="1">Uncharacterized protein</fullName>
    </submittedName>
</protein>
<name>A0A820S0Y0_9BILA</name>
<feature type="non-terminal residue" evidence="1">
    <location>
        <position position="107"/>
    </location>
</feature>
<dbReference type="Proteomes" id="UP000663844">
    <property type="component" value="Unassembled WGS sequence"/>
</dbReference>
<proteinExistence type="predicted"/>
<dbReference type="AlphaFoldDB" id="A0A820S0Y0"/>
<gene>
    <name evidence="1" type="ORF">OXD698_LOCUS54098</name>
</gene>
<evidence type="ECO:0000313" key="1">
    <source>
        <dbReference type="EMBL" id="CAF4445926.1"/>
    </source>
</evidence>